<evidence type="ECO:0000256" key="1">
    <source>
        <dbReference type="SAM" id="MobiDB-lite"/>
    </source>
</evidence>
<reference evidence="2" key="1">
    <citation type="journal article" date="2019" name="Sci. Rep.">
        <title>Draft genome of Tanacetum cinerariifolium, the natural source of mosquito coil.</title>
        <authorList>
            <person name="Yamashiro T."/>
            <person name="Shiraishi A."/>
            <person name="Satake H."/>
            <person name="Nakayama K."/>
        </authorList>
    </citation>
    <scope>NUCLEOTIDE SEQUENCE</scope>
</reference>
<gene>
    <name evidence="2" type="ORF">Tci_912229</name>
</gene>
<dbReference type="EMBL" id="BKCJ011531003">
    <property type="protein sequence ID" value="GFD40260.1"/>
    <property type="molecule type" value="Genomic_DNA"/>
</dbReference>
<name>A0A699W0X8_TANCI</name>
<feature type="compositionally biased region" description="Low complexity" evidence="1">
    <location>
        <begin position="49"/>
        <end position="65"/>
    </location>
</feature>
<feature type="region of interest" description="Disordered" evidence="1">
    <location>
        <begin position="39"/>
        <end position="76"/>
    </location>
</feature>
<proteinExistence type="predicted"/>
<protein>
    <submittedName>
        <fullName evidence="2">Uncharacterized protein</fullName>
    </submittedName>
</protein>
<organism evidence="2">
    <name type="scientific">Tanacetum cinerariifolium</name>
    <name type="common">Dalmatian daisy</name>
    <name type="synonym">Chrysanthemum cinerariifolium</name>
    <dbReference type="NCBI Taxonomy" id="118510"/>
    <lineage>
        <taxon>Eukaryota</taxon>
        <taxon>Viridiplantae</taxon>
        <taxon>Streptophyta</taxon>
        <taxon>Embryophyta</taxon>
        <taxon>Tracheophyta</taxon>
        <taxon>Spermatophyta</taxon>
        <taxon>Magnoliopsida</taxon>
        <taxon>eudicotyledons</taxon>
        <taxon>Gunneridae</taxon>
        <taxon>Pentapetalae</taxon>
        <taxon>asterids</taxon>
        <taxon>campanulids</taxon>
        <taxon>Asterales</taxon>
        <taxon>Asteraceae</taxon>
        <taxon>Asteroideae</taxon>
        <taxon>Anthemideae</taxon>
        <taxon>Anthemidinae</taxon>
        <taxon>Tanacetum</taxon>
    </lineage>
</organism>
<accession>A0A699W0X8</accession>
<dbReference type="AlphaFoldDB" id="A0A699W0X8"/>
<feature type="non-terminal residue" evidence="2">
    <location>
        <position position="154"/>
    </location>
</feature>
<comment type="caution">
    <text evidence="2">The sequence shown here is derived from an EMBL/GenBank/DDBJ whole genome shotgun (WGS) entry which is preliminary data.</text>
</comment>
<sequence>GAKPWLLTSLRYSSAMPYQLDDQPAAASRAQRDESGFPSAYFFAPMSNPPSGSTAPEATAPPSAALGPAPTSESSAWSGTEKAVFRFAFLYYFLQVVPLDWKFYRDLGQHWAGLSLGDLFRLTHYTPRFFDGPDTFANWGVVAAIAAVGSIIWA</sequence>
<evidence type="ECO:0000313" key="2">
    <source>
        <dbReference type="EMBL" id="GFD40260.1"/>
    </source>
</evidence>
<feature type="non-terminal residue" evidence="2">
    <location>
        <position position="1"/>
    </location>
</feature>